<dbReference type="Pfam" id="PF12697">
    <property type="entry name" value="Abhydrolase_6"/>
    <property type="match status" value="1"/>
</dbReference>
<dbReference type="RefSeq" id="WP_011598601.1">
    <property type="nucleotide sequence ID" value="NC_008268.1"/>
</dbReference>
<dbReference type="InterPro" id="IPR029058">
    <property type="entry name" value="AB_hydrolase_fold"/>
</dbReference>
<dbReference type="GO" id="GO:0003824">
    <property type="term" value="F:catalytic activity"/>
    <property type="evidence" value="ECO:0007669"/>
    <property type="project" value="UniProtKB-ARBA"/>
</dbReference>
<dbReference type="HOGENOM" id="CLU_1169941_0_0_11"/>
<dbReference type="InterPro" id="IPR000073">
    <property type="entry name" value="AB_hydrolase_1"/>
</dbReference>
<dbReference type="OrthoDB" id="4371333at2"/>
<protein>
    <recommendedName>
        <fullName evidence="1">AB hydrolase-1 domain-containing protein</fullName>
    </recommendedName>
</protein>
<name>Q0S1I3_RHOJR</name>
<dbReference type="AlphaFoldDB" id="Q0S1I3"/>
<sequence length="248" mass="25789">MPSDDRPPPPRRTAPPPVRVAVVLPGTGSDADFVTRAFTEPLTCRGVRTAAVEPDPRRVVGSYVDALDAAAAQHGRILVGGVSIGAAVALQWAGSHPDRIAGVLAALPAWTGTAADAPAAASARFTAARLRADGLEQVTAEMIASSPPWLGRELAKSWRSQWPHLPAALDEASEYHAPGAGDLERITVPVGIAAATDDAVHPLEVAREWSERLPHAGLVTVTLDEIGADPAILGYASLDALDSVLHTT</sequence>
<organism evidence="2 3">
    <name type="scientific">Rhodococcus jostii (strain RHA1)</name>
    <dbReference type="NCBI Taxonomy" id="101510"/>
    <lineage>
        <taxon>Bacteria</taxon>
        <taxon>Bacillati</taxon>
        <taxon>Actinomycetota</taxon>
        <taxon>Actinomycetes</taxon>
        <taxon>Mycobacteriales</taxon>
        <taxon>Nocardiaceae</taxon>
        <taxon>Rhodococcus</taxon>
    </lineage>
</organism>
<reference evidence="3" key="1">
    <citation type="journal article" date="2006" name="Proc. Natl. Acad. Sci. U.S.A.">
        <title>The complete genome of Rhodococcus sp. RHA1 provides insights into a catabolic powerhouse.</title>
        <authorList>
            <person name="McLeod M.P."/>
            <person name="Warren R.L."/>
            <person name="Hsiao W.W.L."/>
            <person name="Araki N."/>
            <person name="Myhre M."/>
            <person name="Fernandes C."/>
            <person name="Miyazawa D."/>
            <person name="Wong W."/>
            <person name="Lillquist A.L."/>
            <person name="Wang D."/>
            <person name="Dosanjh M."/>
            <person name="Hara H."/>
            <person name="Petrescu A."/>
            <person name="Morin R.D."/>
            <person name="Yang G."/>
            <person name="Stott J.M."/>
            <person name="Schein J.E."/>
            <person name="Shin H."/>
            <person name="Smailus D."/>
            <person name="Siddiqui A.S."/>
            <person name="Marra M.A."/>
            <person name="Jones S.J.M."/>
            <person name="Holt R."/>
            <person name="Brinkman F.S.L."/>
            <person name="Miyauchi K."/>
            <person name="Fukuda M."/>
            <person name="Davies J.E."/>
            <person name="Mohn W.W."/>
            <person name="Eltis L.D."/>
        </authorList>
    </citation>
    <scope>NUCLEOTIDE SEQUENCE [LARGE SCALE GENOMIC DNA]</scope>
    <source>
        <strain evidence="3">RHA1</strain>
    </source>
</reference>
<dbReference type="eggNOG" id="COG2021">
    <property type="taxonomic scope" value="Bacteria"/>
</dbReference>
<evidence type="ECO:0000259" key="1">
    <source>
        <dbReference type="Pfam" id="PF12697"/>
    </source>
</evidence>
<dbReference type="EMBL" id="CP000431">
    <property type="protein sequence ID" value="ABG98603.1"/>
    <property type="molecule type" value="Genomic_DNA"/>
</dbReference>
<dbReference type="Proteomes" id="UP000008710">
    <property type="component" value="Chromosome"/>
</dbReference>
<dbReference type="Gene3D" id="3.40.50.1820">
    <property type="entry name" value="alpha/beta hydrolase"/>
    <property type="match status" value="1"/>
</dbReference>
<evidence type="ECO:0000313" key="2">
    <source>
        <dbReference type="EMBL" id="ABG98603.1"/>
    </source>
</evidence>
<dbReference type="KEGG" id="rha:RHA1_ro06831"/>
<evidence type="ECO:0000313" key="3">
    <source>
        <dbReference type="Proteomes" id="UP000008710"/>
    </source>
</evidence>
<feature type="domain" description="AB hydrolase-1" evidence="1">
    <location>
        <begin position="20"/>
        <end position="219"/>
    </location>
</feature>
<gene>
    <name evidence="2" type="ordered locus">RHA1_ro06831</name>
</gene>
<accession>Q0S1I3</accession>
<dbReference type="PATRIC" id="fig|101510.16.peg.6894"/>
<dbReference type="SUPFAM" id="SSF53474">
    <property type="entry name" value="alpha/beta-Hydrolases"/>
    <property type="match status" value="1"/>
</dbReference>
<proteinExistence type="predicted"/>